<dbReference type="SUPFAM" id="SSF56112">
    <property type="entry name" value="Protein kinase-like (PK-like)"/>
    <property type="match status" value="1"/>
</dbReference>
<dbReference type="Gene3D" id="3.30.200.20">
    <property type="entry name" value="Phosphorylase Kinase, domain 1"/>
    <property type="match status" value="1"/>
</dbReference>
<dbReference type="GeneID" id="35596816"/>
<dbReference type="InterPro" id="IPR011009">
    <property type="entry name" value="Kinase-like_dom_sf"/>
</dbReference>
<feature type="domain" description="Aminoglycoside phosphotransferase" evidence="2">
    <location>
        <begin position="90"/>
        <end position="359"/>
    </location>
</feature>
<proteinExistence type="predicted"/>
<dbReference type="GO" id="GO:0005739">
    <property type="term" value="C:mitochondrion"/>
    <property type="evidence" value="ECO:0007669"/>
    <property type="project" value="TreeGrafter"/>
</dbReference>
<reference evidence="3 4" key="1">
    <citation type="submission" date="2016-03" db="EMBL/GenBank/DDBJ databases">
        <authorList>
            <person name="Ploux O."/>
        </authorList>
    </citation>
    <scope>NUCLEOTIDE SEQUENCE [LARGE SCALE GENOMIC DNA]</scope>
    <source>
        <strain evidence="3 4">URUG2</strain>
    </source>
</reference>
<evidence type="ECO:0000313" key="4">
    <source>
        <dbReference type="Proteomes" id="UP000225277"/>
    </source>
</evidence>
<name>A0A2D3UZV9_9PEZI</name>
<dbReference type="STRING" id="112498.A0A2D3UZV9"/>
<dbReference type="EMBL" id="FJUY01000002">
    <property type="protein sequence ID" value="CZT15744.1"/>
    <property type="molecule type" value="Genomic_DNA"/>
</dbReference>
<dbReference type="Pfam" id="PF01636">
    <property type="entry name" value="APH"/>
    <property type="match status" value="1"/>
</dbReference>
<dbReference type="OrthoDB" id="10003767at2759"/>
<dbReference type="Proteomes" id="UP000225277">
    <property type="component" value="Unassembled WGS sequence"/>
</dbReference>
<dbReference type="RefSeq" id="XP_023622640.1">
    <property type="nucleotide sequence ID" value="XM_023766872.1"/>
</dbReference>
<dbReference type="InterPro" id="IPR051035">
    <property type="entry name" value="Mito_inheritance_9"/>
</dbReference>
<evidence type="ECO:0000256" key="1">
    <source>
        <dbReference type="SAM" id="SignalP"/>
    </source>
</evidence>
<keyword evidence="4" id="KW-1185">Reference proteome</keyword>
<evidence type="ECO:0000259" key="2">
    <source>
        <dbReference type="Pfam" id="PF01636"/>
    </source>
</evidence>
<organism evidence="3 4">
    <name type="scientific">Ramularia collo-cygni</name>
    <dbReference type="NCBI Taxonomy" id="112498"/>
    <lineage>
        <taxon>Eukaryota</taxon>
        <taxon>Fungi</taxon>
        <taxon>Dikarya</taxon>
        <taxon>Ascomycota</taxon>
        <taxon>Pezizomycotina</taxon>
        <taxon>Dothideomycetes</taxon>
        <taxon>Dothideomycetidae</taxon>
        <taxon>Mycosphaerellales</taxon>
        <taxon>Mycosphaerellaceae</taxon>
        <taxon>Ramularia</taxon>
    </lineage>
</organism>
<dbReference type="AlphaFoldDB" id="A0A2D3UZV9"/>
<dbReference type="PANTHER" id="PTHR36091">
    <property type="entry name" value="ALTERED INHERITANCE OF MITOCHONDRIA PROTEIN 9, MITOCHONDRIAL"/>
    <property type="match status" value="1"/>
</dbReference>
<keyword evidence="1" id="KW-0732">Signal</keyword>
<accession>A0A2D3UZV9</accession>
<feature type="chain" id="PRO_5013669461" description="Aminoglycoside phosphotransferase domain-containing protein" evidence="1">
    <location>
        <begin position="35"/>
        <end position="571"/>
    </location>
</feature>
<dbReference type="InterPro" id="IPR002575">
    <property type="entry name" value="Aminoglycoside_PTrfase"/>
</dbReference>
<feature type="signal peptide" evidence="1">
    <location>
        <begin position="1"/>
        <end position="34"/>
    </location>
</feature>
<evidence type="ECO:0000313" key="3">
    <source>
        <dbReference type="EMBL" id="CZT15744.1"/>
    </source>
</evidence>
<dbReference type="Gene3D" id="3.90.1200.10">
    <property type="match status" value="1"/>
</dbReference>
<dbReference type="PANTHER" id="PTHR36091:SF2">
    <property type="entry name" value="AMINOGLYCOSIDE PHOSPHOTRANSFERASE DOMAIN-CONTAINING PROTEIN"/>
    <property type="match status" value="1"/>
</dbReference>
<gene>
    <name evidence="3" type="ORF">RCC_01578</name>
</gene>
<sequence>MHSSFHSIAFLRTSFPSPFLARLLSCCSISLSAAKSEDLYEYTSGKWLWNDAFRHAERRRTFNPAGLKELAAAAVDRPSQDVTRFEKLAEGGFDRTFLVSMRDGFQLVARIPYSITEPQNLLIASEVATMDYLRARDIPVPKVYGYSTDAENLAGTEYIIMEAMRGKNLGDLWYQLGEKARIAVVERLVELESRLFSLDFPASGSLFHTSDLGSQWDQVPIPLEDSKCTDTFSIGPDLTLSMWYGRRQDLDVSRGPYRDVQEMLAAGARKEITYLEKHGRPLHPLQRLRRECFDFQRQSHSEHADLLRDYLLTVESIAPRNDPAITQPKLRHPDLQPNNIFVSDNLEITGLIDWQHSTILPLFLQGGIPGSLQNYGDEVSESLEMPILPDEFDDLDENSQMREVELLRKRQLHYHYVQNTMNSGSPHSKVLTDPLCVLRRKLLSRAGQPWEGDNVTLKADLIEFAKAWPLFAPSQPGTSVSDCPIRYTEAEQQECADLETALEEADSQFRTCLNLVGAGPEGWVPLEIYDEAQARAEQLLIDTLEHAESDGEREEIREHWIFADFDETEYY</sequence>
<protein>
    <recommendedName>
        <fullName evidence="2">Aminoglycoside phosphotransferase domain-containing protein</fullName>
    </recommendedName>
</protein>